<dbReference type="PANTHER" id="PTHR14218">
    <property type="entry name" value="PROTEASE S8 TRIPEPTIDYL PEPTIDASE I CLN2"/>
    <property type="match status" value="1"/>
</dbReference>
<evidence type="ECO:0000259" key="13">
    <source>
        <dbReference type="PROSITE" id="PS51695"/>
    </source>
</evidence>
<reference evidence="14 15" key="2">
    <citation type="journal article" date="2012" name="Open Biol.">
        <title>Characteristics of nucleosomes and linker DNA regions on the genome of the basidiomycete Mixia osmundae revealed by mono- and dinucleosome mapping.</title>
        <authorList>
            <person name="Nishida H."/>
            <person name="Kondo S."/>
            <person name="Matsumoto T."/>
            <person name="Suzuki Y."/>
            <person name="Yoshikawa H."/>
            <person name="Taylor T.D."/>
            <person name="Sugiyama J."/>
        </authorList>
    </citation>
    <scope>NUCLEOTIDE SEQUENCE [LARGE SCALE GENOMIC DNA]</scope>
    <source>
        <strain evidence="15">CBS 9802 / IAM 14324 / JCM 22182 / KY 12970</strain>
    </source>
</reference>
<evidence type="ECO:0000256" key="3">
    <source>
        <dbReference type="ARBA" id="ARBA00004239"/>
    </source>
</evidence>
<evidence type="ECO:0000256" key="5">
    <source>
        <dbReference type="ARBA" id="ARBA00022670"/>
    </source>
</evidence>
<dbReference type="OrthoDB" id="409122at2759"/>
<keyword evidence="8 11" id="KW-0720">Serine protease</keyword>
<evidence type="ECO:0000256" key="6">
    <source>
        <dbReference type="ARBA" id="ARBA00022723"/>
    </source>
</evidence>
<dbReference type="RefSeq" id="XP_014566437.1">
    <property type="nucleotide sequence ID" value="XM_014710951.1"/>
</dbReference>
<comment type="caution">
    <text evidence="14">The sequence shown here is derived from an EMBL/GenBank/DDBJ whole genome shotgun (WGS) entry which is preliminary data.</text>
</comment>
<dbReference type="CDD" id="cd04056">
    <property type="entry name" value="Peptidases_S53"/>
    <property type="match status" value="1"/>
</dbReference>
<feature type="domain" description="Peptidase S53" evidence="13">
    <location>
        <begin position="217"/>
        <end position="609"/>
    </location>
</feature>
<feature type="active site" description="Charge relay system" evidence="11">
    <location>
        <position position="305"/>
    </location>
</feature>
<feature type="binding site" evidence="11">
    <location>
        <position position="589"/>
    </location>
    <ligand>
        <name>Ca(2+)</name>
        <dbReference type="ChEBI" id="CHEBI:29108"/>
    </ligand>
</feature>
<keyword evidence="7 11" id="KW-0378">Hydrolase</keyword>
<keyword evidence="12" id="KW-0732">Signal</keyword>
<protein>
    <recommendedName>
        <fullName evidence="4">tripeptidyl-peptidase II</fullName>
        <ecNumber evidence="4">3.4.14.10</ecNumber>
    </recommendedName>
</protein>
<keyword evidence="10" id="KW-0865">Zymogen</keyword>
<dbReference type="GO" id="GO:0046872">
    <property type="term" value="F:metal ion binding"/>
    <property type="evidence" value="ECO:0007669"/>
    <property type="project" value="UniProtKB-UniRule"/>
</dbReference>
<evidence type="ECO:0000256" key="9">
    <source>
        <dbReference type="ARBA" id="ARBA00022837"/>
    </source>
</evidence>
<dbReference type="Pfam" id="PF09286">
    <property type="entry name" value="Pro-kuma_activ"/>
    <property type="match status" value="1"/>
</dbReference>
<dbReference type="PROSITE" id="PS51695">
    <property type="entry name" value="SEDOLISIN"/>
    <property type="match status" value="1"/>
</dbReference>
<dbReference type="InterPro" id="IPR050819">
    <property type="entry name" value="Tripeptidyl-peptidase_I"/>
</dbReference>
<comment type="catalytic activity">
    <reaction evidence="1">
        <text>Release of an N-terminal tripeptide from a polypeptide.</text>
        <dbReference type="EC" id="3.4.14.10"/>
    </reaction>
</comment>
<comment type="subcellular location">
    <subcellularLocation>
        <location evidence="3">Secreted</location>
        <location evidence="3">Extracellular space</location>
    </subcellularLocation>
</comment>
<dbReference type="CDD" id="cd11377">
    <property type="entry name" value="Pro-peptidase_S53"/>
    <property type="match status" value="1"/>
</dbReference>
<dbReference type="eggNOG" id="ENOG502QR6D">
    <property type="taxonomic scope" value="Eukaryota"/>
</dbReference>
<sequence length="609" mass="66564">MRFAALGALFALLQTTHAHDWALRSKRPSPPAGWKPVRHPRRVLLKQNVRIHFALKQGRFDQLERHLLQTSSPNNPLYGQHLSFAQVNELLRPSDEAIAAFESHLHSHGVNKIEYWPAKDWASVSMTIGQAELIFNARFSVFARDGETIVRTLEYSLPRNLDVHVEATSATSFFRPRKLTRASRGPSGPLRDIPKAQSYGLRAAVKKRDLSCPDLSGVNFTCYRHWYETIDYKVQHPGASAVAIAGFLGGTPQYKDATEFVQWMRPDAQNKGDVQFPVVLYGGAKNRQGFQDFTPAELSSEQNLEANGDSQHILNTILPLNMTYYSAWGSMPAIDFTPDASNPINGNENWEPFLQGFSALEHPEKIVSISYGDDSQTVDEAYARRICSVFAAWGARGVTVFIASMDSSLAGVGPSCEANYGAHLQTAIPTLPAECPWVTTIGASNITTGDETAIDWSGLGFSKRFPRPVWQQAAVDSYIKTHGLAPFAGLITTPAALNGRAYPDLVATGTPCEVIWNHLSRWWGATSTATPEVAAIFALINDARLAAGKPTIGFINPALYGIKTGIYDVVHGHTSSCGLTGLPAAVGWDPISGLGAPRFNGLLEAFMAM</sequence>
<reference evidence="14 15" key="1">
    <citation type="journal article" date="2011" name="J. Gen. Appl. Microbiol.">
        <title>Draft genome sequencing of the enigmatic basidiomycete Mixia osmundae.</title>
        <authorList>
            <person name="Nishida H."/>
            <person name="Nagatsuka Y."/>
            <person name="Sugiyama J."/>
        </authorList>
    </citation>
    <scope>NUCLEOTIDE SEQUENCE [LARGE SCALE GENOMIC DNA]</scope>
    <source>
        <strain evidence="15">CBS 9802 / IAM 14324 / JCM 22182 / KY 12970</strain>
    </source>
</reference>
<evidence type="ECO:0000256" key="10">
    <source>
        <dbReference type="ARBA" id="ARBA00023145"/>
    </source>
</evidence>
<gene>
    <name evidence="14" type="primary">Mo06477</name>
    <name evidence="14" type="ORF">E5Q_06477</name>
</gene>
<keyword evidence="5 11" id="KW-0645">Protease</keyword>
<evidence type="ECO:0000313" key="14">
    <source>
        <dbReference type="EMBL" id="GAA99774.1"/>
    </source>
</evidence>
<dbReference type="SUPFAM" id="SSF52743">
    <property type="entry name" value="Subtilisin-like"/>
    <property type="match status" value="1"/>
</dbReference>
<dbReference type="SMART" id="SM00944">
    <property type="entry name" value="Pro-kuma_activ"/>
    <property type="match status" value="1"/>
</dbReference>
<feature type="active site" description="Charge relay system" evidence="11">
    <location>
        <position position="309"/>
    </location>
</feature>
<evidence type="ECO:0000256" key="7">
    <source>
        <dbReference type="ARBA" id="ARBA00022801"/>
    </source>
</evidence>
<dbReference type="EC" id="3.4.14.10" evidence="4"/>
<organism evidence="14 15">
    <name type="scientific">Mixia osmundae (strain CBS 9802 / IAM 14324 / JCM 22182 / KY 12970)</name>
    <dbReference type="NCBI Taxonomy" id="764103"/>
    <lineage>
        <taxon>Eukaryota</taxon>
        <taxon>Fungi</taxon>
        <taxon>Dikarya</taxon>
        <taxon>Basidiomycota</taxon>
        <taxon>Pucciniomycotina</taxon>
        <taxon>Mixiomycetes</taxon>
        <taxon>Mixiales</taxon>
        <taxon>Mixiaceae</taxon>
        <taxon>Mixia</taxon>
    </lineage>
</organism>
<dbReference type="InParanoid" id="G7EAB4"/>
<dbReference type="PANTHER" id="PTHR14218:SF15">
    <property type="entry name" value="TRIPEPTIDYL-PEPTIDASE 1"/>
    <property type="match status" value="1"/>
</dbReference>
<feature type="binding site" evidence="11">
    <location>
        <position position="568"/>
    </location>
    <ligand>
        <name>Ca(2+)</name>
        <dbReference type="ChEBI" id="CHEBI:29108"/>
    </ligand>
</feature>
<dbReference type="GO" id="GO:0005576">
    <property type="term" value="C:extracellular region"/>
    <property type="evidence" value="ECO:0007669"/>
    <property type="project" value="UniProtKB-SubCell"/>
</dbReference>
<evidence type="ECO:0000313" key="15">
    <source>
        <dbReference type="Proteomes" id="UP000009131"/>
    </source>
</evidence>
<dbReference type="Gene3D" id="3.40.50.200">
    <property type="entry name" value="Peptidase S8/S53 domain"/>
    <property type="match status" value="1"/>
</dbReference>
<dbReference type="InterPro" id="IPR036852">
    <property type="entry name" value="Peptidase_S8/S53_dom_sf"/>
</dbReference>
<dbReference type="SUPFAM" id="SSF54897">
    <property type="entry name" value="Protease propeptides/inhibitors"/>
    <property type="match status" value="1"/>
</dbReference>
<evidence type="ECO:0000256" key="8">
    <source>
        <dbReference type="ARBA" id="ARBA00022825"/>
    </source>
</evidence>
<dbReference type="GO" id="GO:0008240">
    <property type="term" value="F:tripeptidyl-peptidase activity"/>
    <property type="evidence" value="ECO:0007669"/>
    <property type="project" value="TreeGrafter"/>
</dbReference>
<dbReference type="GO" id="GO:0006508">
    <property type="term" value="P:proteolysis"/>
    <property type="evidence" value="ECO:0007669"/>
    <property type="project" value="UniProtKB-KW"/>
</dbReference>
<dbReference type="Pfam" id="PF00082">
    <property type="entry name" value="Peptidase_S8"/>
    <property type="match status" value="1"/>
</dbReference>
<dbReference type="InterPro" id="IPR015366">
    <property type="entry name" value="S53_propep"/>
</dbReference>
<proteinExistence type="predicted"/>
<feature type="chain" id="PRO_5009955897" description="tripeptidyl-peptidase II" evidence="12">
    <location>
        <begin position="19"/>
        <end position="609"/>
    </location>
</feature>
<dbReference type="AlphaFoldDB" id="G7EAB4"/>
<feature type="binding site" evidence="11">
    <location>
        <position position="569"/>
    </location>
    <ligand>
        <name>Ca(2+)</name>
        <dbReference type="ChEBI" id="CHEBI:29108"/>
    </ligand>
</feature>
<evidence type="ECO:0000256" key="11">
    <source>
        <dbReference type="PROSITE-ProRule" id="PRU01032"/>
    </source>
</evidence>
<dbReference type="HOGENOM" id="CLU_013783_3_0_1"/>
<dbReference type="STRING" id="764103.G7EAB4"/>
<evidence type="ECO:0000256" key="2">
    <source>
        <dbReference type="ARBA" id="ARBA00002451"/>
    </source>
</evidence>
<keyword evidence="15" id="KW-1185">Reference proteome</keyword>
<accession>G7EAB4</accession>
<keyword evidence="9 11" id="KW-0106">Calcium</keyword>
<comment type="function">
    <text evidence="2">Secreted tripeptidyl-peptidase which degrades proteins at acidic pHs and is involved in virulence.</text>
</comment>
<evidence type="ECO:0000256" key="12">
    <source>
        <dbReference type="SAM" id="SignalP"/>
    </source>
</evidence>
<feature type="binding site" evidence="11">
    <location>
        <position position="587"/>
    </location>
    <ligand>
        <name>Ca(2+)</name>
        <dbReference type="ChEBI" id="CHEBI:29108"/>
    </ligand>
</feature>
<dbReference type="EMBL" id="BABT02000234">
    <property type="protein sequence ID" value="GAA99774.1"/>
    <property type="molecule type" value="Genomic_DNA"/>
</dbReference>
<evidence type="ECO:0000256" key="1">
    <source>
        <dbReference type="ARBA" id="ARBA00001910"/>
    </source>
</evidence>
<dbReference type="InterPro" id="IPR030400">
    <property type="entry name" value="Sedolisin_dom"/>
</dbReference>
<evidence type="ECO:0000256" key="4">
    <source>
        <dbReference type="ARBA" id="ARBA00012462"/>
    </source>
</evidence>
<keyword evidence="6 11" id="KW-0479">Metal-binding</keyword>
<dbReference type="GO" id="GO:0004252">
    <property type="term" value="F:serine-type endopeptidase activity"/>
    <property type="evidence" value="ECO:0007669"/>
    <property type="project" value="UniProtKB-UniRule"/>
</dbReference>
<feature type="active site" description="Charge relay system" evidence="11">
    <location>
        <position position="527"/>
    </location>
</feature>
<feature type="signal peptide" evidence="12">
    <location>
        <begin position="1"/>
        <end position="18"/>
    </location>
</feature>
<dbReference type="InterPro" id="IPR000209">
    <property type="entry name" value="Peptidase_S8/S53_dom"/>
</dbReference>
<comment type="cofactor">
    <cofactor evidence="11">
        <name>Ca(2+)</name>
        <dbReference type="ChEBI" id="CHEBI:29108"/>
    </cofactor>
    <text evidence="11">Binds 1 Ca(2+) ion per subunit.</text>
</comment>
<name>G7EAB4_MIXOS</name>
<dbReference type="Proteomes" id="UP000009131">
    <property type="component" value="Unassembled WGS sequence"/>
</dbReference>